<dbReference type="OrthoDB" id="9807519at2"/>
<accession>A0A1Q5P638</accession>
<dbReference type="STRING" id="1714354.BLL40_04885"/>
<sequence length="76" mass="8866">MKNLVIFIEHSDDTKEVIQGRVVEFKTGEQGIKFNVNKFSTFTMLYMEGTADYFAQVHTTYTFTVLKMAYSVRKKL</sequence>
<evidence type="ECO:0000313" key="2">
    <source>
        <dbReference type="Proteomes" id="UP000186524"/>
    </source>
</evidence>
<dbReference type="RefSeq" id="WP_073710789.1">
    <property type="nucleotide sequence ID" value="NZ_MRWQ01000004.1"/>
</dbReference>
<dbReference type="AlphaFoldDB" id="A0A1Q5P638"/>
<name>A0A1Q5P638_9BACI</name>
<dbReference type="Proteomes" id="UP000186524">
    <property type="component" value="Unassembled WGS sequence"/>
</dbReference>
<comment type="caution">
    <text evidence="1">The sequence shown here is derived from an EMBL/GenBank/DDBJ whole genome shotgun (WGS) entry which is preliminary data.</text>
</comment>
<organism evidence="1 2">
    <name type="scientific">Domibacillus mangrovi</name>
    <dbReference type="NCBI Taxonomy" id="1714354"/>
    <lineage>
        <taxon>Bacteria</taxon>
        <taxon>Bacillati</taxon>
        <taxon>Bacillota</taxon>
        <taxon>Bacilli</taxon>
        <taxon>Bacillales</taxon>
        <taxon>Bacillaceae</taxon>
        <taxon>Domibacillus</taxon>
    </lineage>
</organism>
<dbReference type="EMBL" id="MRWQ01000004">
    <property type="protein sequence ID" value="OKL37638.1"/>
    <property type="molecule type" value="Genomic_DNA"/>
</dbReference>
<gene>
    <name evidence="1" type="ORF">BLL40_04885</name>
</gene>
<proteinExistence type="predicted"/>
<evidence type="ECO:0000313" key="1">
    <source>
        <dbReference type="EMBL" id="OKL37638.1"/>
    </source>
</evidence>
<reference evidence="1 2" key="1">
    <citation type="submission" date="2016-12" db="EMBL/GenBank/DDBJ databases">
        <title>Domibacillus sp. SAOS 44 whole genome sequencing.</title>
        <authorList>
            <person name="Verma A."/>
            <person name="Krishnamurthi S."/>
        </authorList>
    </citation>
    <scope>NUCLEOTIDE SEQUENCE [LARGE SCALE GENOMIC DNA]</scope>
    <source>
        <strain evidence="1 2">SAOS 44</strain>
    </source>
</reference>
<keyword evidence="2" id="KW-1185">Reference proteome</keyword>
<protein>
    <submittedName>
        <fullName evidence="1">Uncharacterized protein</fullName>
    </submittedName>
</protein>